<organism evidence="2 3">
    <name type="scientific">Araneus ventricosus</name>
    <name type="common">Orbweaver spider</name>
    <name type="synonym">Epeira ventricosa</name>
    <dbReference type="NCBI Taxonomy" id="182803"/>
    <lineage>
        <taxon>Eukaryota</taxon>
        <taxon>Metazoa</taxon>
        <taxon>Ecdysozoa</taxon>
        <taxon>Arthropoda</taxon>
        <taxon>Chelicerata</taxon>
        <taxon>Arachnida</taxon>
        <taxon>Araneae</taxon>
        <taxon>Araneomorphae</taxon>
        <taxon>Entelegynae</taxon>
        <taxon>Araneoidea</taxon>
        <taxon>Araneidae</taxon>
        <taxon>Araneus</taxon>
    </lineage>
</organism>
<name>A0A4Y2PW06_ARAVE</name>
<proteinExistence type="predicted"/>
<keyword evidence="3" id="KW-1185">Reference proteome</keyword>
<protein>
    <recommendedName>
        <fullName evidence="1">Integrase zinc-binding domain-containing protein</fullName>
    </recommendedName>
</protein>
<accession>A0A4Y2PW06</accession>
<dbReference type="Pfam" id="PF17921">
    <property type="entry name" value="Integrase_H2C2"/>
    <property type="match status" value="1"/>
</dbReference>
<dbReference type="OrthoDB" id="6435711at2759"/>
<gene>
    <name evidence="2" type="ORF">AVEN_232981_1</name>
</gene>
<dbReference type="EMBL" id="BGPR01135637">
    <property type="protein sequence ID" value="GBN56095.1"/>
    <property type="molecule type" value="Genomic_DNA"/>
</dbReference>
<dbReference type="AlphaFoldDB" id="A0A4Y2PW06"/>
<comment type="caution">
    <text evidence="2">The sequence shown here is derived from an EMBL/GenBank/DDBJ whole genome shotgun (WGS) entry which is preliminary data.</text>
</comment>
<reference evidence="2 3" key="1">
    <citation type="journal article" date="2019" name="Sci. Rep.">
        <title>Orb-weaving spider Araneus ventricosus genome elucidates the spidroin gene catalogue.</title>
        <authorList>
            <person name="Kono N."/>
            <person name="Nakamura H."/>
            <person name="Ohtoshi R."/>
            <person name="Moran D.A.P."/>
            <person name="Shinohara A."/>
            <person name="Yoshida Y."/>
            <person name="Fujiwara M."/>
            <person name="Mori M."/>
            <person name="Tomita M."/>
            <person name="Arakawa K."/>
        </authorList>
    </citation>
    <scope>NUCLEOTIDE SEQUENCE [LARGE SCALE GENOMIC DNA]</scope>
</reference>
<dbReference type="InterPro" id="IPR041588">
    <property type="entry name" value="Integrase_H2C2"/>
</dbReference>
<evidence type="ECO:0000259" key="1">
    <source>
        <dbReference type="Pfam" id="PF17921"/>
    </source>
</evidence>
<evidence type="ECO:0000313" key="2">
    <source>
        <dbReference type="EMBL" id="GBN56095.1"/>
    </source>
</evidence>
<sequence length="142" mass="15620">MCHEGTSGHLGVLITKNTLVGHFFWRNCYKDIEQLANTCDPCQRVGKTTDKKKAPLMVVPVISEEFSKINIGACGPLHTSTQVTIPPLSQRYVDIKLDNPTINALSSSKPLLIEKEKNSLSTSFLVSRSVSHLSKSSTVEVH</sequence>
<dbReference type="Gene3D" id="1.10.340.70">
    <property type="match status" value="1"/>
</dbReference>
<dbReference type="Proteomes" id="UP000499080">
    <property type="component" value="Unassembled WGS sequence"/>
</dbReference>
<evidence type="ECO:0000313" key="3">
    <source>
        <dbReference type="Proteomes" id="UP000499080"/>
    </source>
</evidence>
<feature type="domain" description="Integrase zinc-binding" evidence="1">
    <location>
        <begin position="1"/>
        <end position="46"/>
    </location>
</feature>